<dbReference type="AlphaFoldDB" id="A0A2M8EY56"/>
<evidence type="ECO:0000256" key="3">
    <source>
        <dbReference type="ARBA" id="ARBA00023027"/>
    </source>
</evidence>
<feature type="domain" description="NAD-dependent epimerase/dehydratase" evidence="5">
    <location>
        <begin position="32"/>
        <end position="270"/>
    </location>
</feature>
<dbReference type="PANTHER" id="PTHR43078">
    <property type="entry name" value="UDP-GLUCURONIC ACID DECARBOXYLASE-RELATED"/>
    <property type="match status" value="1"/>
</dbReference>
<dbReference type="InterPro" id="IPR036291">
    <property type="entry name" value="NAD(P)-bd_dom_sf"/>
</dbReference>
<evidence type="ECO:0000259" key="5">
    <source>
        <dbReference type="Pfam" id="PF01370"/>
    </source>
</evidence>
<sequence>MSLKLHPVIQKDIEEICKTLGSKLSQFEGMDILITGAGGMLARYLVYTLLYANDFLFTKKCKLHLVVRNSKILFGKRQDIEYIYVNIAEETLPSIDADYIIHAASKAAPKIYTKHMLDTLNTNIKGLYTVLDSVSKNTKSILYFSSGEIYGNPPKDTRLTEEYLGITDHLNERSCYVEGKKTGETICMNYFREKKFPIKIARIFHTFGPCLNLDDGRVFSDFIHDGLQHKNITIKGNKNIKRAFLYIQDATIMFFLLLLSSKNGEVYNIANDKNVVSVDQLAEIVRDEFNTHFEKKLHIEYQTENRNVYVHAPDTVIPDVSRFKKVFGYAPKISVKQAFRRTIASFFQ</sequence>
<dbReference type="Pfam" id="PF01370">
    <property type="entry name" value="Epimerase"/>
    <property type="match status" value="1"/>
</dbReference>
<name>A0A2M8EY56_9BACT</name>
<dbReference type="SUPFAM" id="SSF51735">
    <property type="entry name" value="NAD(P)-binding Rossmann-fold domains"/>
    <property type="match status" value="1"/>
</dbReference>
<evidence type="ECO:0000256" key="4">
    <source>
        <dbReference type="ARBA" id="ARBA00023239"/>
    </source>
</evidence>
<dbReference type="EMBL" id="PFSC01000117">
    <property type="protein sequence ID" value="PJC31273.1"/>
    <property type="molecule type" value="Genomic_DNA"/>
</dbReference>
<dbReference type="PANTHER" id="PTHR43078:SF6">
    <property type="entry name" value="UDP-GLUCURONIC ACID DECARBOXYLASE 1"/>
    <property type="match status" value="1"/>
</dbReference>
<proteinExistence type="predicted"/>
<evidence type="ECO:0000256" key="2">
    <source>
        <dbReference type="ARBA" id="ARBA00022793"/>
    </source>
</evidence>
<evidence type="ECO:0000313" key="6">
    <source>
        <dbReference type="EMBL" id="PJC31273.1"/>
    </source>
</evidence>
<protein>
    <recommendedName>
        <fullName evidence="5">NAD-dependent epimerase/dehydratase domain-containing protein</fullName>
    </recommendedName>
</protein>
<evidence type="ECO:0000256" key="1">
    <source>
        <dbReference type="ARBA" id="ARBA00001911"/>
    </source>
</evidence>
<dbReference type="Gene3D" id="3.40.50.720">
    <property type="entry name" value="NAD(P)-binding Rossmann-like Domain"/>
    <property type="match status" value="1"/>
</dbReference>
<evidence type="ECO:0000313" key="7">
    <source>
        <dbReference type="Proteomes" id="UP000231383"/>
    </source>
</evidence>
<gene>
    <name evidence="6" type="ORF">CO051_04260</name>
</gene>
<keyword evidence="3" id="KW-0520">NAD</keyword>
<dbReference type="GO" id="GO:0070403">
    <property type="term" value="F:NAD+ binding"/>
    <property type="evidence" value="ECO:0007669"/>
    <property type="project" value="InterPro"/>
</dbReference>
<reference evidence="7" key="1">
    <citation type="submission" date="2017-09" db="EMBL/GenBank/DDBJ databases">
        <title>Depth-based differentiation of microbial function through sediment-hosted aquifers and enrichment of novel symbionts in the deep terrestrial subsurface.</title>
        <authorList>
            <person name="Probst A.J."/>
            <person name="Ladd B."/>
            <person name="Jarett J.K."/>
            <person name="Geller-Mcgrath D.E."/>
            <person name="Sieber C.M.K."/>
            <person name="Emerson J.B."/>
            <person name="Anantharaman K."/>
            <person name="Thomas B.C."/>
            <person name="Malmstrom R."/>
            <person name="Stieglmeier M."/>
            <person name="Klingl A."/>
            <person name="Woyke T."/>
            <person name="Ryan C.M."/>
            <person name="Banfield J.F."/>
        </authorList>
    </citation>
    <scope>NUCLEOTIDE SEQUENCE [LARGE SCALE GENOMIC DNA]</scope>
</reference>
<comment type="cofactor">
    <cofactor evidence="1">
        <name>NAD(+)</name>
        <dbReference type="ChEBI" id="CHEBI:57540"/>
    </cofactor>
</comment>
<dbReference type="InterPro" id="IPR044516">
    <property type="entry name" value="UXS-like"/>
</dbReference>
<comment type="caution">
    <text evidence="6">The sequence shown here is derived from an EMBL/GenBank/DDBJ whole genome shotgun (WGS) entry which is preliminary data.</text>
</comment>
<dbReference type="Proteomes" id="UP000231383">
    <property type="component" value="Unassembled WGS sequence"/>
</dbReference>
<keyword evidence="4" id="KW-0456">Lyase</keyword>
<organism evidence="6 7">
    <name type="scientific">Candidatus Roizmanbacteria bacterium CG_4_9_14_0_2_um_filter_39_13</name>
    <dbReference type="NCBI Taxonomy" id="1974839"/>
    <lineage>
        <taxon>Bacteria</taxon>
        <taxon>Candidatus Roizmaniibacteriota</taxon>
    </lineage>
</organism>
<dbReference type="GO" id="GO:0048040">
    <property type="term" value="F:UDP-glucuronate decarboxylase activity"/>
    <property type="evidence" value="ECO:0007669"/>
    <property type="project" value="TreeGrafter"/>
</dbReference>
<dbReference type="GO" id="GO:0005737">
    <property type="term" value="C:cytoplasm"/>
    <property type="evidence" value="ECO:0007669"/>
    <property type="project" value="TreeGrafter"/>
</dbReference>
<dbReference type="InterPro" id="IPR001509">
    <property type="entry name" value="Epimerase_deHydtase"/>
</dbReference>
<dbReference type="GO" id="GO:0042732">
    <property type="term" value="P:D-xylose metabolic process"/>
    <property type="evidence" value="ECO:0007669"/>
    <property type="project" value="InterPro"/>
</dbReference>
<accession>A0A2M8EY56</accession>
<keyword evidence="2" id="KW-0210">Decarboxylase</keyword>